<protein>
    <submittedName>
        <fullName evidence="1">Hpt domain-containing protein</fullName>
    </submittedName>
</protein>
<dbReference type="EMBL" id="JBHSJJ010000004">
    <property type="protein sequence ID" value="MFC4871886.1"/>
    <property type="molecule type" value="Genomic_DNA"/>
</dbReference>
<reference evidence="2" key="1">
    <citation type="journal article" date="2019" name="Int. J. Syst. Evol. Microbiol.">
        <title>The Global Catalogue of Microorganisms (GCM) 10K type strain sequencing project: providing services to taxonomists for standard genome sequencing and annotation.</title>
        <authorList>
            <consortium name="The Broad Institute Genomics Platform"/>
            <consortium name="The Broad Institute Genome Sequencing Center for Infectious Disease"/>
            <person name="Wu L."/>
            <person name="Ma J."/>
        </authorList>
    </citation>
    <scope>NUCLEOTIDE SEQUENCE [LARGE SCALE GENOMIC DNA]</scope>
    <source>
        <strain evidence="2">CGMCC 4.7466</strain>
    </source>
</reference>
<accession>A0ABV9SZU1</accession>
<proteinExistence type="predicted"/>
<dbReference type="Gene3D" id="1.20.120.160">
    <property type="entry name" value="HPT domain"/>
    <property type="match status" value="1"/>
</dbReference>
<organism evidence="1 2">
    <name type="scientific">Negadavirga shengliensis</name>
    <dbReference type="NCBI Taxonomy" id="1389218"/>
    <lineage>
        <taxon>Bacteria</taxon>
        <taxon>Pseudomonadati</taxon>
        <taxon>Bacteroidota</taxon>
        <taxon>Cytophagia</taxon>
        <taxon>Cytophagales</taxon>
        <taxon>Cyclobacteriaceae</taxon>
        <taxon>Negadavirga</taxon>
    </lineage>
</organism>
<comment type="caution">
    <text evidence="1">The sequence shown here is derived from an EMBL/GenBank/DDBJ whole genome shotgun (WGS) entry which is preliminary data.</text>
</comment>
<evidence type="ECO:0000313" key="1">
    <source>
        <dbReference type="EMBL" id="MFC4871886.1"/>
    </source>
</evidence>
<name>A0ABV9SZU1_9BACT</name>
<dbReference type="RefSeq" id="WP_377063775.1">
    <property type="nucleotide sequence ID" value="NZ_JBHSJJ010000004.1"/>
</dbReference>
<dbReference type="Proteomes" id="UP001595818">
    <property type="component" value="Unassembled WGS sequence"/>
</dbReference>
<sequence length="112" mass="13723">MYKLIKPDMIYHFFDHDTELIYEIIELVLEISIQDLKNLEHHYENKEFFIIKKKFHKSKPMLSYLGAITVKNNIENIEKNIEKKFPYYYNTLLHQLDSLEKELKIFLEKINQ</sequence>
<dbReference type="SUPFAM" id="SSF47226">
    <property type="entry name" value="Histidine-containing phosphotransfer domain, HPT domain"/>
    <property type="match status" value="1"/>
</dbReference>
<keyword evidence="2" id="KW-1185">Reference proteome</keyword>
<dbReference type="InterPro" id="IPR036641">
    <property type="entry name" value="HPT_dom_sf"/>
</dbReference>
<gene>
    <name evidence="1" type="ORF">ACFPFU_09325</name>
</gene>
<evidence type="ECO:0000313" key="2">
    <source>
        <dbReference type="Proteomes" id="UP001595818"/>
    </source>
</evidence>